<dbReference type="InterPro" id="IPR020449">
    <property type="entry name" value="Tscrpt_reg_AraC-type_HTH"/>
</dbReference>
<dbReference type="RefSeq" id="WP_074239823.1">
    <property type="nucleotide sequence ID" value="NZ_FSRA01000001.1"/>
</dbReference>
<dbReference type="Gene3D" id="1.10.10.60">
    <property type="entry name" value="Homeodomain-like"/>
    <property type="match status" value="1"/>
</dbReference>
<sequence>MLFLHNILLLGTVQGFIIAWLLFFTGPRHMHTRIFGWLMLLVTLNCLSQYLYEDQWVQANPLARLLTDLIPLVFPMSLGPLILFYTRAYADPQFRISKEQRWHFAPVIIDLVPYLAAWTFIIGFFSGLVKSGPGPWGYFMDEWNHYADIPRWLSITGYLLYAWRMKKDVRWLKHFLTGFFIFQLVWLIYLVPYIIQPTWWNNITWFPVFIPLVVLIYWVGFNGFLQSRKEKQAAAKSSILPDQTVQEAVALLTRAMETDKLYLNPELNLLMLMQHTGLPQKTISAVLNQHLHKSFNEYINTYRIEAFKTRVQEQDTSQLTIAGIAKECGFSSQATFQRIFKQQTGMVPSAYLKNTTHRWI</sequence>
<dbReference type="InterPro" id="IPR018060">
    <property type="entry name" value="HTH_AraC"/>
</dbReference>
<dbReference type="GO" id="GO:0043565">
    <property type="term" value="F:sequence-specific DNA binding"/>
    <property type="evidence" value="ECO:0007669"/>
    <property type="project" value="InterPro"/>
</dbReference>
<evidence type="ECO:0000256" key="2">
    <source>
        <dbReference type="ARBA" id="ARBA00023125"/>
    </source>
</evidence>
<dbReference type="EMBL" id="FSRA01000001">
    <property type="protein sequence ID" value="SIO07481.1"/>
    <property type="molecule type" value="Genomic_DNA"/>
</dbReference>
<accession>A0A1N6GJ20</accession>
<keyword evidence="2 6" id="KW-0238">DNA-binding</keyword>
<evidence type="ECO:0000256" key="4">
    <source>
        <dbReference type="SAM" id="Phobius"/>
    </source>
</evidence>
<dbReference type="AlphaFoldDB" id="A0A1N6GJ20"/>
<dbReference type="PRINTS" id="PR00032">
    <property type="entry name" value="HTHARAC"/>
</dbReference>
<gene>
    <name evidence="6" type="ORF">SAMN04488055_2799</name>
</gene>
<dbReference type="SMART" id="SM00342">
    <property type="entry name" value="HTH_ARAC"/>
    <property type="match status" value="1"/>
</dbReference>
<dbReference type="OrthoDB" id="5492415at2"/>
<feature type="transmembrane region" description="Helical" evidence="4">
    <location>
        <begin position="175"/>
        <end position="196"/>
    </location>
</feature>
<reference evidence="6 7" key="1">
    <citation type="submission" date="2016-11" db="EMBL/GenBank/DDBJ databases">
        <authorList>
            <person name="Jaros S."/>
            <person name="Januszkiewicz K."/>
            <person name="Wedrychowicz H."/>
        </authorList>
    </citation>
    <scope>NUCLEOTIDE SEQUENCE [LARGE SCALE GENOMIC DNA]</scope>
    <source>
        <strain evidence="6 7">DSM 24787</strain>
    </source>
</reference>
<dbReference type="PROSITE" id="PS01124">
    <property type="entry name" value="HTH_ARAC_FAMILY_2"/>
    <property type="match status" value="1"/>
</dbReference>
<evidence type="ECO:0000256" key="1">
    <source>
        <dbReference type="ARBA" id="ARBA00023015"/>
    </source>
</evidence>
<keyword evidence="4" id="KW-1133">Transmembrane helix</keyword>
<dbReference type="GO" id="GO:0003700">
    <property type="term" value="F:DNA-binding transcription factor activity"/>
    <property type="evidence" value="ECO:0007669"/>
    <property type="project" value="InterPro"/>
</dbReference>
<feature type="transmembrane region" description="Helical" evidence="4">
    <location>
        <begin position="102"/>
        <end position="125"/>
    </location>
</feature>
<organism evidence="6 7">
    <name type="scientific">Chitinophaga niabensis</name>
    <dbReference type="NCBI Taxonomy" id="536979"/>
    <lineage>
        <taxon>Bacteria</taxon>
        <taxon>Pseudomonadati</taxon>
        <taxon>Bacteroidota</taxon>
        <taxon>Chitinophagia</taxon>
        <taxon>Chitinophagales</taxon>
        <taxon>Chitinophagaceae</taxon>
        <taxon>Chitinophaga</taxon>
    </lineage>
</organism>
<feature type="transmembrane region" description="Helical" evidence="4">
    <location>
        <begin position="202"/>
        <end position="221"/>
    </location>
</feature>
<keyword evidence="1" id="KW-0805">Transcription regulation</keyword>
<keyword evidence="4" id="KW-0812">Transmembrane</keyword>
<evidence type="ECO:0000313" key="7">
    <source>
        <dbReference type="Proteomes" id="UP000185003"/>
    </source>
</evidence>
<feature type="domain" description="HTH araC/xylS-type" evidence="5">
    <location>
        <begin position="246"/>
        <end position="354"/>
    </location>
</feature>
<feature type="transmembrane region" description="Helical" evidence="4">
    <location>
        <begin position="72"/>
        <end position="90"/>
    </location>
</feature>
<evidence type="ECO:0000313" key="6">
    <source>
        <dbReference type="EMBL" id="SIO07481.1"/>
    </source>
</evidence>
<evidence type="ECO:0000259" key="5">
    <source>
        <dbReference type="PROSITE" id="PS01124"/>
    </source>
</evidence>
<feature type="transmembrane region" description="Helical" evidence="4">
    <location>
        <begin position="6"/>
        <end position="23"/>
    </location>
</feature>
<dbReference type="PANTHER" id="PTHR43280">
    <property type="entry name" value="ARAC-FAMILY TRANSCRIPTIONAL REGULATOR"/>
    <property type="match status" value="1"/>
</dbReference>
<dbReference type="Pfam" id="PF12833">
    <property type="entry name" value="HTH_18"/>
    <property type="match status" value="1"/>
</dbReference>
<dbReference type="PANTHER" id="PTHR43280:SF29">
    <property type="entry name" value="ARAC-FAMILY TRANSCRIPTIONAL REGULATOR"/>
    <property type="match status" value="1"/>
</dbReference>
<protein>
    <submittedName>
        <fullName evidence="6">AraC-type DNA-binding protein</fullName>
    </submittedName>
</protein>
<keyword evidence="3" id="KW-0804">Transcription</keyword>
<name>A0A1N6GJ20_9BACT</name>
<dbReference type="Proteomes" id="UP000185003">
    <property type="component" value="Unassembled WGS sequence"/>
</dbReference>
<keyword evidence="4" id="KW-0472">Membrane</keyword>
<feature type="transmembrane region" description="Helical" evidence="4">
    <location>
        <begin position="35"/>
        <end position="52"/>
    </location>
</feature>
<dbReference type="STRING" id="536979.SAMN04488055_2799"/>
<evidence type="ECO:0000256" key="3">
    <source>
        <dbReference type="ARBA" id="ARBA00023163"/>
    </source>
</evidence>
<dbReference type="InterPro" id="IPR009057">
    <property type="entry name" value="Homeodomain-like_sf"/>
</dbReference>
<proteinExistence type="predicted"/>
<keyword evidence="7" id="KW-1185">Reference proteome</keyword>
<dbReference type="SUPFAM" id="SSF46689">
    <property type="entry name" value="Homeodomain-like"/>
    <property type="match status" value="1"/>
</dbReference>